<gene>
    <name evidence="2" type="ORF">UFOPK3605_00051</name>
    <name evidence="3" type="ORF">UFOPK3897_00055</name>
    <name evidence="4" type="ORF">UFOPK4121_00104</name>
</gene>
<evidence type="ECO:0000313" key="3">
    <source>
        <dbReference type="EMBL" id="CAB4968135.1"/>
    </source>
</evidence>
<evidence type="ECO:0000313" key="2">
    <source>
        <dbReference type="EMBL" id="CAB4893495.1"/>
    </source>
</evidence>
<dbReference type="GO" id="GO:0008410">
    <property type="term" value="F:CoA-transferase activity"/>
    <property type="evidence" value="ECO:0007669"/>
    <property type="project" value="TreeGrafter"/>
</dbReference>
<dbReference type="InterPro" id="IPR050483">
    <property type="entry name" value="CoA-transferase_III_domain"/>
</dbReference>
<protein>
    <submittedName>
        <fullName evidence="2">Unannotated protein</fullName>
    </submittedName>
</protein>
<dbReference type="PANTHER" id="PTHR48207:SF3">
    <property type="entry name" value="SUCCINATE--HYDROXYMETHYLGLUTARATE COA-TRANSFERASE"/>
    <property type="match status" value="1"/>
</dbReference>
<dbReference type="InterPro" id="IPR003673">
    <property type="entry name" value="CoA-Trfase_fam_III"/>
</dbReference>
<sequence>MLSDLRVVNLTSGIAGAYCAKLLADAGAQIVTLESDSGDPLAQEGSGALFEFLNTSQTRARASARDVLALCASADIVLDDSHPITLDIESLTNKNPKIVFASITPFGLTGPWSDFAANEFTLQAWCGSTGSRGVPDRPPVAAGGRIGEWVAGSYCAVAVMAAWMRSARTGQGEIIDLAIFDAMALTMNTYTSVFAEFMDWPKLRRPTRTVEIPAAEPSSDGFAAFTTNSAQQFSDFLIFIERPDLIDDTELSNAMGRFKRRDEVIEMIQSFTKQYTTAELLERAELLRIPSGPVGNGSTVTSFDHFQEVGTFVDNPGGRFVQPRVPYKISEMDARLFTKPVIIPDGQEIPDWLERQVEHQPVGSGELPLSGVRILDCTAWWAGPAATHMLACLGADVIKIESVTRPDSMRYTSTKPPSTDQWWEWGPLFHGVNNTKRGITVDLTNLEGREIFLNLVETADVVLENFSPRVMEQFDLDYEALAKRNPKVIMVRLPAYGLSGPWRNRTGFAQTMESIIGMAWVTGWPDGPPLLPRGACDPFAAMHAVFATMIALVDRADTGRGHLIETTLIETALNAAAEQIVEYEASGILPVRRGNASLTAVPQSIYPAEGYEEWLAISIDTDSQWTALVEALGRPAWATDLALKTSDGRRKHHSLIDDELTKWCSLRNAYETACLLSSLGIPAAEVIDARDVSKNPQLLARNFLETETHSITGSHPLPMIPFRFASQGSKPWMRSPSPVLGEHNQEVLGGELGMSEQVLERLKSEKIIGERPVGA</sequence>
<dbReference type="SUPFAM" id="SSF89796">
    <property type="entry name" value="CoA-transferase family III (CaiB/BaiF)"/>
    <property type="match status" value="2"/>
</dbReference>
<dbReference type="EMBL" id="CAFBPQ010000001">
    <property type="protein sequence ID" value="CAB5011989.1"/>
    <property type="molecule type" value="Genomic_DNA"/>
</dbReference>
<dbReference type="InterPro" id="IPR023606">
    <property type="entry name" value="CoA-Trfase_III_dom_1_sf"/>
</dbReference>
<dbReference type="AlphaFoldDB" id="A0A6J7FJ87"/>
<dbReference type="PANTHER" id="PTHR48207">
    <property type="entry name" value="SUCCINATE--HYDROXYMETHYLGLUTARATE COA-TRANSFERASE"/>
    <property type="match status" value="1"/>
</dbReference>
<dbReference type="InterPro" id="IPR044855">
    <property type="entry name" value="CoA-Trfase_III_dom3_sf"/>
</dbReference>
<evidence type="ECO:0000313" key="4">
    <source>
        <dbReference type="EMBL" id="CAB5011989.1"/>
    </source>
</evidence>
<keyword evidence="1" id="KW-0808">Transferase</keyword>
<dbReference type="EMBL" id="CAFBOF010000001">
    <property type="protein sequence ID" value="CAB4968135.1"/>
    <property type="molecule type" value="Genomic_DNA"/>
</dbReference>
<accession>A0A6J7FJ87</accession>
<dbReference type="Gene3D" id="3.30.1540.10">
    <property type="entry name" value="formyl-coa transferase, domain 3"/>
    <property type="match status" value="2"/>
</dbReference>
<name>A0A6J7FJ87_9ZZZZ</name>
<reference evidence="2" key="1">
    <citation type="submission" date="2020-05" db="EMBL/GenBank/DDBJ databases">
        <authorList>
            <person name="Chiriac C."/>
            <person name="Salcher M."/>
            <person name="Ghai R."/>
            <person name="Kavagutti S V."/>
        </authorList>
    </citation>
    <scope>NUCLEOTIDE SEQUENCE</scope>
</reference>
<evidence type="ECO:0000256" key="1">
    <source>
        <dbReference type="ARBA" id="ARBA00022679"/>
    </source>
</evidence>
<dbReference type="EMBL" id="CAFBMM010000001">
    <property type="protein sequence ID" value="CAB4893495.1"/>
    <property type="molecule type" value="Genomic_DNA"/>
</dbReference>
<dbReference type="Gene3D" id="3.40.50.10540">
    <property type="entry name" value="Crotonobetainyl-coa:carnitine coa-transferase, domain 1"/>
    <property type="match status" value="2"/>
</dbReference>
<organism evidence="2">
    <name type="scientific">freshwater metagenome</name>
    <dbReference type="NCBI Taxonomy" id="449393"/>
    <lineage>
        <taxon>unclassified sequences</taxon>
        <taxon>metagenomes</taxon>
        <taxon>ecological metagenomes</taxon>
    </lineage>
</organism>
<dbReference type="Pfam" id="PF02515">
    <property type="entry name" value="CoA_transf_3"/>
    <property type="match status" value="2"/>
</dbReference>
<proteinExistence type="predicted"/>